<comment type="caution">
    <text evidence="1">The sequence shown here is derived from an EMBL/GenBank/DDBJ whole genome shotgun (WGS) entry which is preliminary data.</text>
</comment>
<sequence>SQGSSKWLPNYPVSAKNSNKKIPNDEFIRKLTTASSDDMYVSINIVNESAEEDYIAKQLAQLFATAYSSENELQRIKQKEIRNWYNYAEVFETRVSELIADGFEDHTARTALYDEMMPLILGITRENLRQRTHKAR</sequence>
<evidence type="ECO:0000313" key="1">
    <source>
        <dbReference type="EMBL" id="CAG8790170.1"/>
    </source>
</evidence>
<organism evidence="1 2">
    <name type="scientific">Dentiscutata erythropus</name>
    <dbReference type="NCBI Taxonomy" id="1348616"/>
    <lineage>
        <taxon>Eukaryota</taxon>
        <taxon>Fungi</taxon>
        <taxon>Fungi incertae sedis</taxon>
        <taxon>Mucoromycota</taxon>
        <taxon>Glomeromycotina</taxon>
        <taxon>Glomeromycetes</taxon>
        <taxon>Diversisporales</taxon>
        <taxon>Gigasporaceae</taxon>
        <taxon>Dentiscutata</taxon>
    </lineage>
</organism>
<protein>
    <submittedName>
        <fullName evidence="1">664_t:CDS:1</fullName>
    </submittedName>
</protein>
<accession>A0A9N9P0A0</accession>
<proteinExistence type="predicted"/>
<dbReference type="OrthoDB" id="10415720at2759"/>
<feature type="non-terminal residue" evidence="1">
    <location>
        <position position="1"/>
    </location>
</feature>
<name>A0A9N9P0A0_9GLOM</name>
<keyword evidence="2" id="KW-1185">Reference proteome</keyword>
<feature type="non-terminal residue" evidence="1">
    <location>
        <position position="136"/>
    </location>
</feature>
<dbReference type="Proteomes" id="UP000789405">
    <property type="component" value="Unassembled WGS sequence"/>
</dbReference>
<reference evidence="1" key="1">
    <citation type="submission" date="2021-06" db="EMBL/GenBank/DDBJ databases">
        <authorList>
            <person name="Kallberg Y."/>
            <person name="Tangrot J."/>
            <person name="Rosling A."/>
        </authorList>
    </citation>
    <scope>NUCLEOTIDE SEQUENCE</scope>
    <source>
        <strain evidence="1">MA453B</strain>
    </source>
</reference>
<evidence type="ECO:0000313" key="2">
    <source>
        <dbReference type="Proteomes" id="UP000789405"/>
    </source>
</evidence>
<gene>
    <name evidence="1" type="ORF">DERYTH_LOCUS21251</name>
</gene>
<dbReference type="AlphaFoldDB" id="A0A9N9P0A0"/>
<dbReference type="EMBL" id="CAJVPY010026716">
    <property type="protein sequence ID" value="CAG8790170.1"/>
    <property type="molecule type" value="Genomic_DNA"/>
</dbReference>